<reference evidence="1" key="1">
    <citation type="journal article" date="2023" name="bioRxiv">
        <title>Improved chromosome-level genome assembly for marigold (Tagetes erecta).</title>
        <authorList>
            <person name="Jiang F."/>
            <person name="Yuan L."/>
            <person name="Wang S."/>
            <person name="Wang H."/>
            <person name="Xu D."/>
            <person name="Wang A."/>
            <person name="Fan W."/>
        </authorList>
    </citation>
    <scope>NUCLEOTIDE SEQUENCE</scope>
    <source>
        <strain evidence="1">WSJ</strain>
        <tissue evidence="1">Leaf</tissue>
    </source>
</reference>
<evidence type="ECO:0000313" key="2">
    <source>
        <dbReference type="Proteomes" id="UP001229421"/>
    </source>
</evidence>
<name>A0AAD8KDR7_TARER</name>
<dbReference type="EMBL" id="JAUHHV010000006">
    <property type="protein sequence ID" value="KAK1420883.1"/>
    <property type="molecule type" value="Genomic_DNA"/>
</dbReference>
<protein>
    <submittedName>
        <fullName evidence="1">Uncharacterized protein</fullName>
    </submittedName>
</protein>
<accession>A0AAD8KDR7</accession>
<sequence length="76" mass="8931">MWPRARTLPHTPSPLQRLGCILVTLPRVSSQTQSPHLLTPLSFFHHTTTITHNYKYIHTQSLSLSLYIYIYRWSLI</sequence>
<dbReference type="Proteomes" id="UP001229421">
    <property type="component" value="Unassembled WGS sequence"/>
</dbReference>
<proteinExistence type="predicted"/>
<comment type="caution">
    <text evidence="1">The sequence shown here is derived from an EMBL/GenBank/DDBJ whole genome shotgun (WGS) entry which is preliminary data.</text>
</comment>
<organism evidence="1 2">
    <name type="scientific">Tagetes erecta</name>
    <name type="common">African marigold</name>
    <dbReference type="NCBI Taxonomy" id="13708"/>
    <lineage>
        <taxon>Eukaryota</taxon>
        <taxon>Viridiplantae</taxon>
        <taxon>Streptophyta</taxon>
        <taxon>Embryophyta</taxon>
        <taxon>Tracheophyta</taxon>
        <taxon>Spermatophyta</taxon>
        <taxon>Magnoliopsida</taxon>
        <taxon>eudicotyledons</taxon>
        <taxon>Gunneridae</taxon>
        <taxon>Pentapetalae</taxon>
        <taxon>asterids</taxon>
        <taxon>campanulids</taxon>
        <taxon>Asterales</taxon>
        <taxon>Asteraceae</taxon>
        <taxon>Asteroideae</taxon>
        <taxon>Heliantheae alliance</taxon>
        <taxon>Tageteae</taxon>
        <taxon>Tagetes</taxon>
    </lineage>
</organism>
<dbReference type="AlphaFoldDB" id="A0AAD8KDR7"/>
<evidence type="ECO:0000313" key="1">
    <source>
        <dbReference type="EMBL" id="KAK1420883.1"/>
    </source>
</evidence>
<keyword evidence="2" id="KW-1185">Reference proteome</keyword>
<gene>
    <name evidence="1" type="ORF">QVD17_22828</name>
</gene>